<keyword evidence="4 7" id="KW-0010">Activator</keyword>
<evidence type="ECO:0000256" key="6">
    <source>
        <dbReference type="ARBA" id="ARBA00023242"/>
    </source>
</evidence>
<evidence type="ECO:0000256" key="7">
    <source>
        <dbReference type="RuleBase" id="RU365082"/>
    </source>
</evidence>
<dbReference type="GO" id="GO:0016592">
    <property type="term" value="C:mediator complex"/>
    <property type="evidence" value="ECO:0007669"/>
    <property type="project" value="UniProtKB-UniRule"/>
</dbReference>
<dbReference type="GO" id="GO:0070847">
    <property type="term" value="C:core mediator complex"/>
    <property type="evidence" value="ECO:0007669"/>
    <property type="project" value="TreeGrafter"/>
</dbReference>
<dbReference type="AlphaFoldDB" id="B8LM42"/>
<feature type="domain" description="Mediator complex subunit MED14 N-terminal" evidence="9">
    <location>
        <begin position="8"/>
        <end position="195"/>
    </location>
</feature>
<comment type="similarity">
    <text evidence="2 7">Belongs to the Mediator complex subunit 14 family.</text>
</comment>
<comment type="function">
    <text evidence="7">Component of the Mediator complex, a coactivator involved in the regulated transcription of nearly all RNA polymerase II-dependent genes. Mediator functions as a bridge to convey information from gene-specific regulatory proteins to the basal RNA polymerase II transcription machinery. Mediator is recruited to promoters by direct interactions with regulatory proteins and serves as a scaffold for the assembly of a functional preinitiation complex with RNA polymerase II and the general transcription factors.</text>
</comment>
<dbReference type="OMA" id="WCHQVPL"/>
<dbReference type="EMBL" id="EF676841">
    <property type="protein sequence ID" value="ABR16722.1"/>
    <property type="molecule type" value="mRNA"/>
</dbReference>
<evidence type="ECO:0000256" key="4">
    <source>
        <dbReference type="ARBA" id="ARBA00023159"/>
    </source>
</evidence>
<dbReference type="InterPro" id="IPR013947">
    <property type="entry name" value="Mediator_Med14"/>
</dbReference>
<dbReference type="InterPro" id="IPR055122">
    <property type="entry name" value="Med14_N"/>
</dbReference>
<dbReference type="Pfam" id="PF08638">
    <property type="entry name" value="Med14"/>
    <property type="match status" value="1"/>
</dbReference>
<reference evidence="10" key="1">
    <citation type="submission" date="2007-06" db="EMBL/GenBank/DDBJ databases">
        <title>Full length cDNA sequences from Sitka Spruce (Picea sitchensis).</title>
        <authorList>
            <person name="Ralph S.G."/>
            <person name="Chun H.E."/>
            <person name="Liao N."/>
            <person name="Ali J."/>
            <person name="Reid K."/>
            <person name="Kolosova N."/>
            <person name="Cooper N."/>
            <person name="Cullis C."/>
            <person name="Jancsik S."/>
            <person name="Moore R."/>
            <person name="Mayo M."/>
            <person name="Wagner S."/>
            <person name="Holt R.A."/>
            <person name="Jones S.J.M."/>
            <person name="Marra M.A."/>
            <person name="Ritland C.E."/>
            <person name="Ritland K."/>
            <person name="Bohlmann J."/>
        </authorList>
    </citation>
    <scope>NUCLEOTIDE SEQUENCE</scope>
    <source>
        <tissue evidence="10">Green portion of the leader tissue</tissue>
    </source>
</reference>
<keyword evidence="6 7" id="KW-0539">Nucleus</keyword>
<accession>B8LM42</accession>
<organism evidence="10">
    <name type="scientific">Picea sitchensis</name>
    <name type="common">Sitka spruce</name>
    <name type="synonym">Pinus sitchensis</name>
    <dbReference type="NCBI Taxonomy" id="3332"/>
    <lineage>
        <taxon>Eukaryota</taxon>
        <taxon>Viridiplantae</taxon>
        <taxon>Streptophyta</taxon>
        <taxon>Embryophyta</taxon>
        <taxon>Tracheophyta</taxon>
        <taxon>Spermatophyta</taxon>
        <taxon>Pinopsida</taxon>
        <taxon>Pinidae</taxon>
        <taxon>Conifers I</taxon>
        <taxon>Pinales</taxon>
        <taxon>Pinaceae</taxon>
        <taxon>Picea</taxon>
    </lineage>
</organism>
<sequence>MAELGQQTVRLSELVKRTAEESYVALEELVRKSPEQSDSERKIGLLKYINKTRQRLLRLHVLTKWCTQIPLVQYCQQLEGSLSSHDMCFTQAADSLFFTHEGLQQARAPVYDVPSALEVLLTGTYRRLPKCIEDMGMQTVLSGEERELALPKLDTLLRSRLLEVSLPKEISNVTVSDGRVVLHVEGEFKVQLTLGYRGHLSLWRILHVELLVGERSGPLKLTEMQRFSIGDDLERRMAAVENPFAILYSVLHEFCIALVMDTVLRQVKTLRQGRWKDAIRFDLISDSSSGQGANIGHSQVPPDGETDASGTKTPGIKIMYWLDPIKVIGGADSGSIPFLKIEPGQDQHIICSHNTFVIDPKTGNEAEFVLDQSCIDVERLLLRAISCNIHTRLLEVQRVLKSNSQLCQSEDDIILKHHENDSDTALNKILDCSQESTKADVGKLGEEVLCVRAYGQCYVALGISIRCMKKVLLQPKYQNQLF</sequence>
<dbReference type="GO" id="GO:0006357">
    <property type="term" value="P:regulation of transcription by RNA polymerase II"/>
    <property type="evidence" value="ECO:0007669"/>
    <property type="project" value="InterPro"/>
</dbReference>
<evidence type="ECO:0000256" key="3">
    <source>
        <dbReference type="ARBA" id="ARBA00023015"/>
    </source>
</evidence>
<dbReference type="GO" id="GO:0003712">
    <property type="term" value="F:transcription coregulator activity"/>
    <property type="evidence" value="ECO:0007669"/>
    <property type="project" value="UniProtKB-UniRule"/>
</dbReference>
<dbReference type="PANTHER" id="PTHR12809:SF2">
    <property type="entry name" value="MEDIATOR OF RNA POLYMERASE II TRANSCRIPTION SUBUNIT 14"/>
    <property type="match status" value="1"/>
</dbReference>
<dbReference type="PANTHER" id="PTHR12809">
    <property type="entry name" value="MEDIATOR COMPLEX SUBUNIT"/>
    <property type="match status" value="1"/>
</dbReference>
<feature type="region of interest" description="Disordered" evidence="8">
    <location>
        <begin position="289"/>
        <end position="309"/>
    </location>
</feature>
<evidence type="ECO:0000256" key="1">
    <source>
        <dbReference type="ARBA" id="ARBA00004123"/>
    </source>
</evidence>
<keyword evidence="3 7" id="KW-0805">Transcription regulation</keyword>
<comment type="subunit">
    <text evidence="7">Component of the Mediator complex.</text>
</comment>
<evidence type="ECO:0000259" key="9">
    <source>
        <dbReference type="Pfam" id="PF08638"/>
    </source>
</evidence>
<comment type="subcellular location">
    <subcellularLocation>
        <location evidence="1 7">Nucleus</location>
    </subcellularLocation>
</comment>
<evidence type="ECO:0000313" key="10">
    <source>
        <dbReference type="EMBL" id="ABR16722.1"/>
    </source>
</evidence>
<name>B8LM42_PICSI</name>
<evidence type="ECO:0000256" key="8">
    <source>
        <dbReference type="SAM" id="MobiDB-lite"/>
    </source>
</evidence>
<evidence type="ECO:0000256" key="5">
    <source>
        <dbReference type="ARBA" id="ARBA00023163"/>
    </source>
</evidence>
<keyword evidence="5 7" id="KW-0804">Transcription</keyword>
<evidence type="ECO:0000256" key="2">
    <source>
        <dbReference type="ARBA" id="ARBA00007813"/>
    </source>
</evidence>
<protein>
    <recommendedName>
        <fullName evidence="7">Mediator of RNA polymerase II transcription subunit 14</fullName>
    </recommendedName>
    <alternativeName>
        <fullName evidence="7">Mediator complex subunit 14</fullName>
    </alternativeName>
</protein>
<proteinExistence type="evidence at transcript level"/>